<reference evidence="2" key="1">
    <citation type="journal article" date="2019" name="Sci. Rep.">
        <title>Draft genome of Tanacetum cinerariifolium, the natural source of mosquito coil.</title>
        <authorList>
            <person name="Yamashiro T."/>
            <person name="Shiraishi A."/>
            <person name="Satake H."/>
            <person name="Nakayama K."/>
        </authorList>
    </citation>
    <scope>NUCLEOTIDE SEQUENCE</scope>
</reference>
<protein>
    <submittedName>
        <fullName evidence="2">Uncharacterized protein</fullName>
    </submittedName>
</protein>
<accession>A0A699X6D6</accession>
<feature type="region of interest" description="Disordered" evidence="1">
    <location>
        <begin position="23"/>
        <end position="45"/>
    </location>
</feature>
<proteinExistence type="predicted"/>
<evidence type="ECO:0000313" key="2">
    <source>
        <dbReference type="EMBL" id="GFD55079.1"/>
    </source>
</evidence>
<feature type="non-terminal residue" evidence="2">
    <location>
        <position position="45"/>
    </location>
</feature>
<organism evidence="2">
    <name type="scientific">Tanacetum cinerariifolium</name>
    <name type="common">Dalmatian daisy</name>
    <name type="synonym">Chrysanthemum cinerariifolium</name>
    <dbReference type="NCBI Taxonomy" id="118510"/>
    <lineage>
        <taxon>Eukaryota</taxon>
        <taxon>Viridiplantae</taxon>
        <taxon>Streptophyta</taxon>
        <taxon>Embryophyta</taxon>
        <taxon>Tracheophyta</taxon>
        <taxon>Spermatophyta</taxon>
        <taxon>Magnoliopsida</taxon>
        <taxon>eudicotyledons</taxon>
        <taxon>Gunneridae</taxon>
        <taxon>Pentapetalae</taxon>
        <taxon>asterids</taxon>
        <taxon>campanulids</taxon>
        <taxon>Asterales</taxon>
        <taxon>Asteraceae</taxon>
        <taxon>Asteroideae</taxon>
        <taxon>Anthemideae</taxon>
        <taxon>Anthemidinae</taxon>
        <taxon>Tanacetum</taxon>
    </lineage>
</organism>
<evidence type="ECO:0000256" key="1">
    <source>
        <dbReference type="SAM" id="MobiDB-lite"/>
    </source>
</evidence>
<sequence length="45" mass="4963">VQNQHLDVRVRLVDNAFDAPGQHLLGDAQDAPVQLPEPGRFAEPM</sequence>
<comment type="caution">
    <text evidence="2">The sequence shown here is derived from an EMBL/GenBank/DDBJ whole genome shotgun (WGS) entry which is preliminary data.</text>
</comment>
<feature type="non-terminal residue" evidence="2">
    <location>
        <position position="1"/>
    </location>
</feature>
<dbReference type="AlphaFoldDB" id="A0A699X6D6"/>
<dbReference type="EMBL" id="BKCJ011813769">
    <property type="protein sequence ID" value="GFD55079.1"/>
    <property type="molecule type" value="Genomic_DNA"/>
</dbReference>
<name>A0A699X6D6_TANCI</name>
<gene>
    <name evidence="2" type="ORF">Tci_927048</name>
</gene>